<keyword evidence="2" id="KW-1185">Reference proteome</keyword>
<evidence type="ECO:0000313" key="1">
    <source>
        <dbReference type="EMBL" id="KIM28084.1"/>
    </source>
</evidence>
<dbReference type="HOGENOM" id="CLU_124034_0_0_1"/>
<dbReference type="Proteomes" id="UP000054097">
    <property type="component" value="Unassembled WGS sequence"/>
</dbReference>
<reference evidence="2" key="2">
    <citation type="submission" date="2015-01" db="EMBL/GenBank/DDBJ databases">
        <title>Evolutionary Origins and Diversification of the Mycorrhizal Mutualists.</title>
        <authorList>
            <consortium name="DOE Joint Genome Institute"/>
            <consortium name="Mycorrhizal Genomics Consortium"/>
            <person name="Kohler A."/>
            <person name="Kuo A."/>
            <person name="Nagy L.G."/>
            <person name="Floudas D."/>
            <person name="Copeland A."/>
            <person name="Barry K.W."/>
            <person name="Cichocki N."/>
            <person name="Veneault-Fourrey C."/>
            <person name="LaButti K."/>
            <person name="Lindquist E.A."/>
            <person name="Lipzen A."/>
            <person name="Lundell T."/>
            <person name="Morin E."/>
            <person name="Murat C."/>
            <person name="Riley R."/>
            <person name="Ohm R."/>
            <person name="Sun H."/>
            <person name="Tunlid A."/>
            <person name="Henrissat B."/>
            <person name="Grigoriev I.V."/>
            <person name="Hibbett D.S."/>
            <person name="Martin F."/>
        </authorList>
    </citation>
    <scope>NUCLEOTIDE SEQUENCE [LARGE SCALE GENOMIC DNA]</scope>
    <source>
        <strain evidence="2">MAFF 305830</strain>
    </source>
</reference>
<evidence type="ECO:0000313" key="2">
    <source>
        <dbReference type="Proteomes" id="UP000054097"/>
    </source>
</evidence>
<gene>
    <name evidence="1" type="ORF">M408DRAFT_24100</name>
</gene>
<dbReference type="EMBL" id="KN824295">
    <property type="protein sequence ID" value="KIM28084.1"/>
    <property type="molecule type" value="Genomic_DNA"/>
</dbReference>
<proteinExistence type="predicted"/>
<organism evidence="1 2">
    <name type="scientific">Serendipita vermifera MAFF 305830</name>
    <dbReference type="NCBI Taxonomy" id="933852"/>
    <lineage>
        <taxon>Eukaryota</taxon>
        <taxon>Fungi</taxon>
        <taxon>Dikarya</taxon>
        <taxon>Basidiomycota</taxon>
        <taxon>Agaricomycotina</taxon>
        <taxon>Agaricomycetes</taxon>
        <taxon>Sebacinales</taxon>
        <taxon>Serendipitaceae</taxon>
        <taxon>Serendipita</taxon>
    </lineage>
</organism>
<dbReference type="AlphaFoldDB" id="A0A0C3B7H4"/>
<reference evidence="1 2" key="1">
    <citation type="submission" date="2014-04" db="EMBL/GenBank/DDBJ databases">
        <authorList>
            <consortium name="DOE Joint Genome Institute"/>
            <person name="Kuo A."/>
            <person name="Zuccaro A."/>
            <person name="Kohler A."/>
            <person name="Nagy L.G."/>
            <person name="Floudas D."/>
            <person name="Copeland A."/>
            <person name="Barry K.W."/>
            <person name="Cichocki N."/>
            <person name="Veneault-Fourrey C."/>
            <person name="LaButti K."/>
            <person name="Lindquist E.A."/>
            <person name="Lipzen A."/>
            <person name="Lundell T."/>
            <person name="Morin E."/>
            <person name="Murat C."/>
            <person name="Sun H."/>
            <person name="Tunlid A."/>
            <person name="Henrissat B."/>
            <person name="Grigoriev I.V."/>
            <person name="Hibbett D.S."/>
            <person name="Martin F."/>
            <person name="Nordberg H.P."/>
            <person name="Cantor M.N."/>
            <person name="Hua S.X."/>
        </authorList>
    </citation>
    <scope>NUCLEOTIDE SEQUENCE [LARGE SCALE GENOMIC DNA]</scope>
    <source>
        <strain evidence="1 2">MAFF 305830</strain>
    </source>
</reference>
<name>A0A0C3B7H4_SERVB</name>
<sequence length="142" mass="15330">MSEPTPTTALNAQDEIQKVRDGLIPIISALAWTFENPNATDQARFHAIHALVKLAEDPALCEQIACTALAPAFRWIQLGVGSREIVSEYWPKCIVATGTLYHSLRKHMSEAPAAPTPTGSALAPVARPAARDIDDWELASSS</sequence>
<protein>
    <submittedName>
        <fullName evidence="1">Uncharacterized protein</fullName>
    </submittedName>
</protein>
<accession>A0A0C3B7H4</accession>